<dbReference type="Proteomes" id="UP000243528">
    <property type="component" value="Unassembled WGS sequence"/>
</dbReference>
<protein>
    <submittedName>
        <fullName evidence="1">Uncharacterized protein</fullName>
    </submittedName>
</protein>
<comment type="caution">
    <text evidence="1">The sequence shown here is derived from an EMBL/GenBank/DDBJ whole genome shotgun (WGS) entry which is preliminary data.</text>
</comment>
<reference evidence="1 2" key="1">
    <citation type="submission" date="2018-03" db="EMBL/GenBank/DDBJ databases">
        <title>Genomic Encyclopedia of Archaeal and Bacterial Type Strains, Phase II (KMG-II): from individual species to whole genera.</title>
        <authorList>
            <person name="Goeker M."/>
        </authorList>
    </citation>
    <scope>NUCLEOTIDE SEQUENCE [LARGE SCALE GENOMIC DNA]</scope>
    <source>
        <strain evidence="1 2">DSM 45211</strain>
    </source>
</reference>
<gene>
    <name evidence="1" type="ORF">CLV30_11763</name>
</gene>
<keyword evidence="2" id="KW-1185">Reference proteome</keyword>
<name>A0A2P8DRC1_9ACTN</name>
<evidence type="ECO:0000313" key="1">
    <source>
        <dbReference type="EMBL" id="PSK99760.1"/>
    </source>
</evidence>
<evidence type="ECO:0000313" key="2">
    <source>
        <dbReference type="Proteomes" id="UP000243528"/>
    </source>
</evidence>
<sequence>MSYAVRCAVCSDWTPVRGPSPVKRPVCAHCSTEQLRPGRIRSACVHCRRPIVTPSFVTRPVCSACRDDAGRNVRPVTTKGNPDA</sequence>
<accession>A0A2P8DRC1</accession>
<proteinExistence type="predicted"/>
<dbReference type="AlphaFoldDB" id="A0A2P8DRC1"/>
<organism evidence="1 2">
    <name type="scientific">Haloactinopolyspora alba</name>
    <dbReference type="NCBI Taxonomy" id="648780"/>
    <lineage>
        <taxon>Bacteria</taxon>
        <taxon>Bacillati</taxon>
        <taxon>Actinomycetota</taxon>
        <taxon>Actinomycetes</taxon>
        <taxon>Jiangellales</taxon>
        <taxon>Jiangellaceae</taxon>
        <taxon>Haloactinopolyspora</taxon>
    </lineage>
</organism>
<dbReference type="EMBL" id="PYGE01000017">
    <property type="protein sequence ID" value="PSK99760.1"/>
    <property type="molecule type" value="Genomic_DNA"/>
</dbReference>